<name>A0A4Y2BF20_ARAVE</name>
<dbReference type="Proteomes" id="UP000499080">
    <property type="component" value="Unassembled WGS sequence"/>
</dbReference>
<sequence>MLPLCRILPGEIDSKPCRHGDDERFIETWVTTVGCYSKGYQMKSKMYTSPHRKLLLSWNRVSQIYPQDAVTMFSCRLSTTSWAHLKLYSEMEAVKLASYHDADSITYESNGRKRSSIG</sequence>
<keyword evidence="2" id="KW-1185">Reference proteome</keyword>
<comment type="caution">
    <text evidence="1">The sequence shown here is derived from an EMBL/GenBank/DDBJ whole genome shotgun (WGS) entry which is preliminary data.</text>
</comment>
<dbReference type="AlphaFoldDB" id="A0A4Y2BF20"/>
<dbReference type="EMBL" id="BGPR01000073">
    <property type="protein sequence ID" value="GBL90638.1"/>
    <property type="molecule type" value="Genomic_DNA"/>
</dbReference>
<evidence type="ECO:0000313" key="2">
    <source>
        <dbReference type="Proteomes" id="UP000499080"/>
    </source>
</evidence>
<organism evidence="1 2">
    <name type="scientific">Araneus ventricosus</name>
    <name type="common">Orbweaver spider</name>
    <name type="synonym">Epeira ventricosa</name>
    <dbReference type="NCBI Taxonomy" id="182803"/>
    <lineage>
        <taxon>Eukaryota</taxon>
        <taxon>Metazoa</taxon>
        <taxon>Ecdysozoa</taxon>
        <taxon>Arthropoda</taxon>
        <taxon>Chelicerata</taxon>
        <taxon>Arachnida</taxon>
        <taxon>Araneae</taxon>
        <taxon>Araneomorphae</taxon>
        <taxon>Entelegynae</taxon>
        <taxon>Araneoidea</taxon>
        <taxon>Araneidae</taxon>
        <taxon>Araneus</taxon>
    </lineage>
</organism>
<accession>A0A4Y2BF20</accession>
<reference evidence="1 2" key="1">
    <citation type="journal article" date="2019" name="Sci. Rep.">
        <title>Orb-weaving spider Araneus ventricosus genome elucidates the spidroin gene catalogue.</title>
        <authorList>
            <person name="Kono N."/>
            <person name="Nakamura H."/>
            <person name="Ohtoshi R."/>
            <person name="Moran D.A.P."/>
            <person name="Shinohara A."/>
            <person name="Yoshida Y."/>
            <person name="Fujiwara M."/>
            <person name="Mori M."/>
            <person name="Tomita M."/>
            <person name="Arakawa K."/>
        </authorList>
    </citation>
    <scope>NUCLEOTIDE SEQUENCE [LARGE SCALE GENOMIC DNA]</scope>
</reference>
<proteinExistence type="predicted"/>
<protein>
    <submittedName>
        <fullName evidence="1">Uncharacterized protein</fullName>
    </submittedName>
</protein>
<evidence type="ECO:0000313" key="1">
    <source>
        <dbReference type="EMBL" id="GBL90638.1"/>
    </source>
</evidence>
<gene>
    <name evidence="1" type="ORF">AVEN_219308_1</name>
</gene>